<dbReference type="EMBL" id="JANPWB010000015">
    <property type="protein sequence ID" value="KAJ1088755.1"/>
    <property type="molecule type" value="Genomic_DNA"/>
</dbReference>
<accession>A0AAV7LB45</accession>
<name>A0AAV7LB45_PLEWA</name>
<sequence length="117" mass="12452">MCLWGIGTVPLPPILRCPPPGRPSRAVFSRGPLSRSPSTLAAVYQLSLSGVSRGSNGLSAVHHNLVMTQMVVIMKILHREPALLKSLTGNGLTDRPPQLSNDSDGDDYEEPAPRTGA</sequence>
<evidence type="ECO:0000313" key="2">
    <source>
        <dbReference type="EMBL" id="KAJ1088755.1"/>
    </source>
</evidence>
<gene>
    <name evidence="2" type="ORF">NDU88_001910</name>
</gene>
<dbReference type="AlphaFoldDB" id="A0AAV7LB45"/>
<feature type="region of interest" description="Disordered" evidence="1">
    <location>
        <begin position="86"/>
        <end position="117"/>
    </location>
</feature>
<protein>
    <submittedName>
        <fullName evidence="2">Uncharacterized protein</fullName>
    </submittedName>
</protein>
<organism evidence="2 3">
    <name type="scientific">Pleurodeles waltl</name>
    <name type="common">Iberian ribbed newt</name>
    <dbReference type="NCBI Taxonomy" id="8319"/>
    <lineage>
        <taxon>Eukaryota</taxon>
        <taxon>Metazoa</taxon>
        <taxon>Chordata</taxon>
        <taxon>Craniata</taxon>
        <taxon>Vertebrata</taxon>
        <taxon>Euteleostomi</taxon>
        <taxon>Amphibia</taxon>
        <taxon>Batrachia</taxon>
        <taxon>Caudata</taxon>
        <taxon>Salamandroidea</taxon>
        <taxon>Salamandridae</taxon>
        <taxon>Pleurodelinae</taxon>
        <taxon>Pleurodeles</taxon>
    </lineage>
</organism>
<dbReference type="Proteomes" id="UP001066276">
    <property type="component" value="Chromosome 11"/>
</dbReference>
<evidence type="ECO:0000256" key="1">
    <source>
        <dbReference type="SAM" id="MobiDB-lite"/>
    </source>
</evidence>
<keyword evidence="3" id="KW-1185">Reference proteome</keyword>
<evidence type="ECO:0000313" key="3">
    <source>
        <dbReference type="Proteomes" id="UP001066276"/>
    </source>
</evidence>
<proteinExistence type="predicted"/>
<comment type="caution">
    <text evidence="2">The sequence shown here is derived from an EMBL/GenBank/DDBJ whole genome shotgun (WGS) entry which is preliminary data.</text>
</comment>
<reference evidence="2" key="1">
    <citation type="journal article" date="2022" name="bioRxiv">
        <title>Sequencing and chromosome-scale assembly of the giantPleurodeles waltlgenome.</title>
        <authorList>
            <person name="Brown T."/>
            <person name="Elewa A."/>
            <person name="Iarovenko S."/>
            <person name="Subramanian E."/>
            <person name="Araus A.J."/>
            <person name="Petzold A."/>
            <person name="Susuki M."/>
            <person name="Suzuki K.-i.T."/>
            <person name="Hayashi T."/>
            <person name="Toyoda A."/>
            <person name="Oliveira C."/>
            <person name="Osipova E."/>
            <person name="Leigh N.D."/>
            <person name="Simon A."/>
            <person name="Yun M.H."/>
        </authorList>
    </citation>
    <scope>NUCLEOTIDE SEQUENCE</scope>
    <source>
        <strain evidence="2">20211129_DDA</strain>
        <tissue evidence="2">Liver</tissue>
    </source>
</reference>